<keyword evidence="2" id="KW-1003">Cell membrane</keyword>
<gene>
    <name evidence="7" type="ordered locus">Halhy_2083</name>
</gene>
<comment type="subcellular location">
    <subcellularLocation>
        <location evidence="1">Cell membrane</location>
        <topology evidence="1">Multi-pass membrane protein</topology>
    </subcellularLocation>
</comment>
<dbReference type="KEGG" id="hhy:Halhy_2083"/>
<evidence type="ECO:0000256" key="3">
    <source>
        <dbReference type="ARBA" id="ARBA00022692"/>
    </source>
</evidence>
<organism evidence="7 8">
    <name type="scientific">Haliscomenobacter hydrossis (strain ATCC 27775 / DSM 1100 / LMG 10767 / O)</name>
    <dbReference type="NCBI Taxonomy" id="760192"/>
    <lineage>
        <taxon>Bacteria</taxon>
        <taxon>Pseudomonadati</taxon>
        <taxon>Bacteroidota</taxon>
        <taxon>Saprospiria</taxon>
        <taxon>Saprospirales</taxon>
        <taxon>Haliscomenobacteraceae</taxon>
        <taxon>Haliscomenobacter</taxon>
    </lineage>
</organism>
<evidence type="ECO:0000313" key="8">
    <source>
        <dbReference type="Proteomes" id="UP000008461"/>
    </source>
</evidence>
<name>F4KQH9_HALH1</name>
<evidence type="ECO:0000256" key="5">
    <source>
        <dbReference type="ARBA" id="ARBA00023136"/>
    </source>
</evidence>
<proteinExistence type="predicted"/>
<dbReference type="Pfam" id="PF03706">
    <property type="entry name" value="LPG_synthase_TM"/>
    <property type="match status" value="1"/>
</dbReference>
<evidence type="ECO:0008006" key="9">
    <source>
        <dbReference type="Google" id="ProtNLM"/>
    </source>
</evidence>
<evidence type="ECO:0000256" key="6">
    <source>
        <dbReference type="SAM" id="Phobius"/>
    </source>
</evidence>
<dbReference type="OrthoDB" id="1121314at2"/>
<dbReference type="STRING" id="760192.Halhy_2083"/>
<keyword evidence="4 6" id="KW-1133">Transmembrane helix</keyword>
<feature type="transmembrane region" description="Helical" evidence="6">
    <location>
        <begin position="230"/>
        <end position="247"/>
    </location>
</feature>
<evidence type="ECO:0000256" key="1">
    <source>
        <dbReference type="ARBA" id="ARBA00004651"/>
    </source>
</evidence>
<feature type="transmembrane region" description="Helical" evidence="6">
    <location>
        <begin position="312"/>
        <end position="334"/>
    </location>
</feature>
<keyword evidence="5 6" id="KW-0472">Membrane</keyword>
<dbReference type="AlphaFoldDB" id="F4KQH9"/>
<feature type="transmembrane region" description="Helical" evidence="6">
    <location>
        <begin position="50"/>
        <end position="71"/>
    </location>
</feature>
<accession>F4KQH9</accession>
<feature type="transmembrane region" description="Helical" evidence="6">
    <location>
        <begin position="20"/>
        <end position="38"/>
    </location>
</feature>
<evidence type="ECO:0000313" key="7">
    <source>
        <dbReference type="EMBL" id="AEE49968.1"/>
    </source>
</evidence>
<evidence type="ECO:0000256" key="4">
    <source>
        <dbReference type="ARBA" id="ARBA00022989"/>
    </source>
</evidence>
<dbReference type="InterPro" id="IPR022791">
    <property type="entry name" value="L-PG_synthase/AglD"/>
</dbReference>
<dbReference type="Proteomes" id="UP000008461">
    <property type="component" value="Chromosome"/>
</dbReference>
<protein>
    <recommendedName>
        <fullName evidence="9">Lysylphosphatidylglycerol synthetase/UPF0104</fullName>
    </recommendedName>
</protein>
<keyword evidence="3 6" id="KW-0812">Transmembrane</keyword>
<keyword evidence="8" id="KW-1185">Reference proteome</keyword>
<dbReference type="GO" id="GO:0005886">
    <property type="term" value="C:plasma membrane"/>
    <property type="evidence" value="ECO:0007669"/>
    <property type="project" value="UniProtKB-SubCell"/>
</dbReference>
<reference evidence="7 8" key="1">
    <citation type="journal article" date="2011" name="Stand. Genomic Sci.">
        <title>Complete genome sequence of Haliscomenobacter hydrossis type strain (O).</title>
        <authorList>
            <consortium name="US DOE Joint Genome Institute (JGI-PGF)"/>
            <person name="Daligault H."/>
            <person name="Lapidus A."/>
            <person name="Zeytun A."/>
            <person name="Nolan M."/>
            <person name="Lucas S."/>
            <person name="Del Rio T.G."/>
            <person name="Tice H."/>
            <person name="Cheng J.F."/>
            <person name="Tapia R."/>
            <person name="Han C."/>
            <person name="Goodwin L."/>
            <person name="Pitluck S."/>
            <person name="Liolios K."/>
            <person name="Pagani I."/>
            <person name="Ivanova N."/>
            <person name="Huntemann M."/>
            <person name="Mavromatis K."/>
            <person name="Mikhailova N."/>
            <person name="Pati A."/>
            <person name="Chen A."/>
            <person name="Palaniappan K."/>
            <person name="Land M."/>
            <person name="Hauser L."/>
            <person name="Brambilla E.M."/>
            <person name="Rohde M."/>
            <person name="Verbarg S."/>
            <person name="Goker M."/>
            <person name="Bristow J."/>
            <person name="Eisen J.A."/>
            <person name="Markowitz V."/>
            <person name="Hugenholtz P."/>
            <person name="Kyrpides N.C."/>
            <person name="Klenk H.P."/>
            <person name="Woyke T."/>
        </authorList>
    </citation>
    <scope>NUCLEOTIDE SEQUENCE [LARGE SCALE GENOMIC DNA]</scope>
    <source>
        <strain evidence="8">ATCC 27775 / DSM 1100 / LMG 10767 / O</strain>
    </source>
</reference>
<dbReference type="HOGENOM" id="CLU_069763_0_0_10"/>
<dbReference type="EMBL" id="CP002691">
    <property type="protein sequence ID" value="AEE49968.1"/>
    <property type="molecule type" value="Genomic_DNA"/>
</dbReference>
<sequence>MPVSLVRSQSNSFRRRAWLLIRLLLALGILWGFYVELFRRNDFDQLWRLFRSNLFAATFYYLLFCMLLMPFNWLLETLKWRQFTQPWSGMSFGQSLRAVLAGVAASMLLPNRSGDYLGRWLLAPEQQKGKIILATVAGNYCQFLILLGLGLPSLLWLGHYTKAWQISGIEKFAAPVLLVFLGLLALGVVGIPRLLHHYAERNQGLIWKGAWRYVQTVLDQALEVLQHYRLATFAAGLGLAALRYGLYSVQYYAILHFYGIDLPADAALAGVGTIYLLQTAIPLPPVLGLLARGEIALLVWGIWGANALSTLAASYTLFVLNLVLPALLGLFFIVKKA</sequence>
<evidence type="ECO:0000256" key="2">
    <source>
        <dbReference type="ARBA" id="ARBA00022475"/>
    </source>
</evidence>
<reference key="2">
    <citation type="submission" date="2011-04" db="EMBL/GenBank/DDBJ databases">
        <title>Complete sequence of chromosome of Haliscomenobacter hydrossis DSM 1100.</title>
        <authorList>
            <consortium name="US DOE Joint Genome Institute (JGI-PGF)"/>
            <person name="Lucas S."/>
            <person name="Han J."/>
            <person name="Lapidus A."/>
            <person name="Bruce D."/>
            <person name="Goodwin L."/>
            <person name="Pitluck S."/>
            <person name="Peters L."/>
            <person name="Kyrpides N."/>
            <person name="Mavromatis K."/>
            <person name="Ivanova N."/>
            <person name="Ovchinnikova G."/>
            <person name="Pagani I."/>
            <person name="Daligault H."/>
            <person name="Detter J.C."/>
            <person name="Han C."/>
            <person name="Land M."/>
            <person name="Hauser L."/>
            <person name="Markowitz V."/>
            <person name="Cheng J.-F."/>
            <person name="Hugenholtz P."/>
            <person name="Woyke T."/>
            <person name="Wu D."/>
            <person name="Verbarg S."/>
            <person name="Frueling A."/>
            <person name="Brambilla E."/>
            <person name="Klenk H.-P."/>
            <person name="Eisen J.A."/>
        </authorList>
    </citation>
    <scope>NUCLEOTIDE SEQUENCE</scope>
    <source>
        <strain>DSM 1100</strain>
    </source>
</reference>
<feature type="transmembrane region" description="Helical" evidence="6">
    <location>
        <begin position="172"/>
        <end position="195"/>
    </location>
</feature>
<feature type="transmembrane region" description="Helical" evidence="6">
    <location>
        <begin position="131"/>
        <end position="152"/>
    </location>
</feature>
<dbReference type="eggNOG" id="COG0392">
    <property type="taxonomic scope" value="Bacteria"/>
</dbReference>